<comment type="function">
    <text evidence="4">Probable substrate-specific adapter of an E3 ubiquitin-protein ligase complex which mediates the ubiquitination and subsequent proteasomal degradation of target proteins. May have a role in synapse differentiation and growth.</text>
</comment>
<dbReference type="CDD" id="cd18444">
    <property type="entry name" value="BACK_KLHL1_like"/>
    <property type="match status" value="1"/>
</dbReference>
<dbReference type="Pfam" id="PF01344">
    <property type="entry name" value="Kelch_1"/>
    <property type="match status" value="6"/>
</dbReference>
<proteinExistence type="predicted"/>
<dbReference type="InterPro" id="IPR011705">
    <property type="entry name" value="BACK"/>
</dbReference>
<name>A0AAV6VAK1_9ARAC</name>
<dbReference type="Gene3D" id="2.120.10.80">
    <property type="entry name" value="Kelch-type beta propeller"/>
    <property type="match status" value="2"/>
</dbReference>
<dbReference type="GO" id="GO:0005737">
    <property type="term" value="C:cytoplasm"/>
    <property type="evidence" value="ECO:0007669"/>
    <property type="project" value="UniProtKB-ARBA"/>
</dbReference>
<dbReference type="SMART" id="SM00612">
    <property type="entry name" value="Kelch"/>
    <property type="match status" value="6"/>
</dbReference>
<dbReference type="InterPro" id="IPR015915">
    <property type="entry name" value="Kelch-typ_b-propeller"/>
</dbReference>
<gene>
    <name evidence="6" type="ORF">JTE90_022971</name>
</gene>
<organism evidence="6 7">
    <name type="scientific">Oedothorax gibbosus</name>
    <dbReference type="NCBI Taxonomy" id="931172"/>
    <lineage>
        <taxon>Eukaryota</taxon>
        <taxon>Metazoa</taxon>
        <taxon>Ecdysozoa</taxon>
        <taxon>Arthropoda</taxon>
        <taxon>Chelicerata</taxon>
        <taxon>Arachnida</taxon>
        <taxon>Araneae</taxon>
        <taxon>Araneomorphae</taxon>
        <taxon>Entelegynae</taxon>
        <taxon>Araneoidea</taxon>
        <taxon>Linyphiidae</taxon>
        <taxon>Erigoninae</taxon>
        <taxon>Oedothorax</taxon>
    </lineage>
</organism>
<dbReference type="InterPro" id="IPR000210">
    <property type="entry name" value="BTB/POZ_dom"/>
</dbReference>
<dbReference type="SUPFAM" id="SSF50965">
    <property type="entry name" value="Galactose oxidase, central domain"/>
    <property type="match status" value="1"/>
</dbReference>
<dbReference type="SMART" id="SM00875">
    <property type="entry name" value="BACK"/>
    <property type="match status" value="1"/>
</dbReference>
<keyword evidence="7" id="KW-1185">Reference proteome</keyword>
<keyword evidence="3" id="KW-0677">Repeat</keyword>
<evidence type="ECO:0000256" key="2">
    <source>
        <dbReference type="ARBA" id="ARBA00022441"/>
    </source>
</evidence>
<dbReference type="AlphaFoldDB" id="A0AAV6VAK1"/>
<dbReference type="PIRSF" id="PIRSF037037">
    <property type="entry name" value="Kelch-like_protein_gigaxonin"/>
    <property type="match status" value="1"/>
</dbReference>
<dbReference type="Gene3D" id="3.30.710.10">
    <property type="entry name" value="Potassium Channel Kv1.1, Chain A"/>
    <property type="match status" value="1"/>
</dbReference>
<accession>A0AAV6VAK1</accession>
<dbReference type="InterPro" id="IPR006652">
    <property type="entry name" value="Kelch_1"/>
</dbReference>
<dbReference type="PANTHER" id="PTHR45632">
    <property type="entry name" value="LD33804P"/>
    <property type="match status" value="1"/>
</dbReference>
<comment type="caution">
    <text evidence="6">The sequence shown here is derived from an EMBL/GenBank/DDBJ whole genome shotgun (WGS) entry which is preliminary data.</text>
</comment>
<dbReference type="InterPro" id="IPR011043">
    <property type="entry name" value="Gal_Oxase/kelch_b-propeller"/>
</dbReference>
<dbReference type="Gene3D" id="1.25.40.420">
    <property type="match status" value="1"/>
</dbReference>
<dbReference type="InterPro" id="IPR011333">
    <property type="entry name" value="SKP1/BTB/POZ_sf"/>
</dbReference>
<evidence type="ECO:0000313" key="7">
    <source>
        <dbReference type="Proteomes" id="UP000827092"/>
    </source>
</evidence>
<dbReference type="SUPFAM" id="SSF54695">
    <property type="entry name" value="POZ domain"/>
    <property type="match status" value="1"/>
</dbReference>
<evidence type="ECO:0000256" key="4">
    <source>
        <dbReference type="ARBA" id="ARBA00043912"/>
    </source>
</evidence>
<evidence type="ECO:0000256" key="3">
    <source>
        <dbReference type="ARBA" id="ARBA00022737"/>
    </source>
</evidence>
<evidence type="ECO:0000313" key="6">
    <source>
        <dbReference type="EMBL" id="KAG8193341.1"/>
    </source>
</evidence>
<protein>
    <recommendedName>
        <fullName evidence="1">Kelch-like protein diablo</fullName>
    </recommendedName>
</protein>
<dbReference type="FunFam" id="1.25.40.420:FF:000001">
    <property type="entry name" value="Kelch-like family member 12"/>
    <property type="match status" value="1"/>
</dbReference>
<dbReference type="EMBL" id="JAFNEN010000124">
    <property type="protein sequence ID" value="KAG8193341.1"/>
    <property type="molecule type" value="Genomic_DNA"/>
</dbReference>
<dbReference type="Pfam" id="PF00651">
    <property type="entry name" value="BTB"/>
    <property type="match status" value="1"/>
</dbReference>
<dbReference type="GO" id="GO:0003779">
    <property type="term" value="F:actin binding"/>
    <property type="evidence" value="ECO:0007669"/>
    <property type="project" value="UniProtKB-KW"/>
</dbReference>
<dbReference type="InterPro" id="IPR017096">
    <property type="entry name" value="BTB-kelch_protein"/>
</dbReference>
<dbReference type="PANTHER" id="PTHR45632:SF17">
    <property type="entry name" value="KELCH-LIKE PROTEIN 31"/>
    <property type="match status" value="1"/>
</dbReference>
<evidence type="ECO:0000256" key="1">
    <source>
        <dbReference type="ARBA" id="ARBA00013699"/>
    </source>
</evidence>
<evidence type="ECO:0000259" key="5">
    <source>
        <dbReference type="PROSITE" id="PS50097"/>
    </source>
</evidence>
<dbReference type="PROSITE" id="PS50097">
    <property type="entry name" value="BTB"/>
    <property type="match status" value="1"/>
</dbReference>
<sequence>MDCPTEERFCSESHASSTLKKMKALCLSQKLTDVTLVVSDTEVTAHRLVLSAASDYFYAMFAGNLMEADMNRIYLENTSPTALKALIDFCYSGEIFLNEDNVETILSTANILQINEVVKSCCAFLAARLHPSNCIGISLFAESHGCMDLHRRAHNYTMDHFLEVLKNQEYLSLPAEEIKKILSSDMLNVQSEEEAFESLMTWINYDLTNRERELPFLLEVIRLPLISPQYLADHVELDPLVKKNFVCRNLIIEAMKYHLLPERRFLLHSLRTRPRKSTVGDLFVIGGMDGGKGSYLIEKYDLRSNQWSTFSTMTLRLQFGAAVHNDKLYVVGGRDGLKTLNIVECYDFKHKTWLAMPSMSTHRHGLGVAVLGGSIYAVGGHDGWTYLSAVERWNPSTRIWSYVAPLNTQRSTAGVAVLNDKLYAVGGRDGSSCLSSVEYFNPHCNKWTFCAPMAKRRGGAGVGVANNYLFALGGHDAPILNPGVSRFDCVERYDPRTDSWSFVAPMKLGRDAIGVGVLGDKLIAIGGYDGQCYLNNVEAYDPQTNEWEELKELKPGRAGMCVVVVKFMDSKCVSIVLKN</sequence>
<dbReference type="Pfam" id="PF07707">
    <property type="entry name" value="BACK"/>
    <property type="match status" value="1"/>
</dbReference>
<feature type="domain" description="BTB" evidence="5">
    <location>
        <begin position="32"/>
        <end position="99"/>
    </location>
</feature>
<reference evidence="6 7" key="1">
    <citation type="journal article" date="2022" name="Nat. Ecol. Evol.">
        <title>A masculinizing supergene underlies an exaggerated male reproductive morph in a spider.</title>
        <authorList>
            <person name="Hendrickx F."/>
            <person name="De Corte Z."/>
            <person name="Sonet G."/>
            <person name="Van Belleghem S.M."/>
            <person name="Kostlbacher S."/>
            <person name="Vangestel C."/>
        </authorList>
    </citation>
    <scope>NUCLEOTIDE SEQUENCE [LARGE SCALE GENOMIC DNA]</scope>
    <source>
        <strain evidence="6">W744_W776</strain>
    </source>
</reference>
<keyword evidence="2" id="KW-0880">Kelch repeat</keyword>
<dbReference type="Proteomes" id="UP000827092">
    <property type="component" value="Unassembled WGS sequence"/>
</dbReference>
<dbReference type="SMART" id="SM00225">
    <property type="entry name" value="BTB"/>
    <property type="match status" value="1"/>
</dbReference>